<evidence type="ECO:0000313" key="1">
    <source>
        <dbReference type="EMBL" id="AIY90040.1"/>
    </source>
</evidence>
<dbReference type="KEGG" id="gac:GACE_0995"/>
<proteinExistence type="predicted"/>
<gene>
    <name evidence="1" type="ORF">GACE_0995</name>
</gene>
<name>A0A0A7GD93_GEOAI</name>
<sequence>MYLVYFEEILNEYWETVDYSEYCREEPRFTWERYLKIECFEREGEALNRAAELIHLVDGDYNIQFIGVFRGNKMVYGSEYVHRVANELYHEVTA</sequence>
<accession>A0A0A7GD93</accession>
<dbReference type="Proteomes" id="UP000030624">
    <property type="component" value="Chromosome"/>
</dbReference>
<dbReference type="AlphaFoldDB" id="A0A0A7GD93"/>
<dbReference type="HOGENOM" id="CLU_2379269_0_0_2"/>
<evidence type="ECO:0000313" key="2">
    <source>
        <dbReference type="Proteomes" id="UP000030624"/>
    </source>
</evidence>
<reference evidence="1 2" key="1">
    <citation type="journal article" date="2015" name="Appl. Environ. Microbiol.">
        <title>The Geoglobus acetivorans genome: Fe(III) reduction, acetate utilization, autotrophic growth, and degradation of aromatic compounds in a hyperthermophilic archaeon.</title>
        <authorList>
            <person name="Mardanov A.V."/>
            <person name="Slododkina G.B."/>
            <person name="Slobodkin A.I."/>
            <person name="Beletsky A.V."/>
            <person name="Gavrilov S.N."/>
            <person name="Kublanov I.V."/>
            <person name="Bonch-Osmolovskaya E.A."/>
            <person name="Skryabin K.G."/>
            <person name="Ravin N.V."/>
        </authorList>
    </citation>
    <scope>NUCLEOTIDE SEQUENCE [LARGE SCALE GENOMIC DNA]</scope>
    <source>
        <strain evidence="1 2">SBH6</strain>
    </source>
</reference>
<protein>
    <submittedName>
        <fullName evidence="1">Uncharacterized protein</fullName>
    </submittedName>
</protein>
<dbReference type="EMBL" id="CP009552">
    <property type="protein sequence ID" value="AIY90040.1"/>
    <property type="molecule type" value="Genomic_DNA"/>
</dbReference>
<dbReference type="STRING" id="565033.GACE_0995"/>
<organism evidence="1 2">
    <name type="scientific">Geoglobus acetivorans</name>
    <dbReference type="NCBI Taxonomy" id="565033"/>
    <lineage>
        <taxon>Archaea</taxon>
        <taxon>Methanobacteriati</taxon>
        <taxon>Methanobacteriota</taxon>
        <taxon>Archaeoglobi</taxon>
        <taxon>Archaeoglobales</taxon>
        <taxon>Archaeoglobaceae</taxon>
        <taxon>Geoglobus</taxon>
    </lineage>
</organism>